<comment type="caution">
    <text evidence="2">The sequence shown here is derived from an EMBL/GenBank/DDBJ whole genome shotgun (WGS) entry which is preliminary data.</text>
</comment>
<sequence>MPRHRSVAGPGPNRYHRNMIRIGRKYSFRGRSRRGSLVISLLVALLLLGGATLTSWWTGEPLGRRPMPPPHADLRGAPARIAAEILYVVDGDTFDARLTVGPDRVVTARVRLRGVDTPELHGQCAAEEREAATARGVLRDLLADGGVILSSPGTDKYGRVLADVSTRRTASVAAALLAAGVARPYQGGRRLGWCDRG</sequence>
<organism evidence="2 3">
    <name type="scientific">Rhodoplanes serenus</name>
    <dbReference type="NCBI Taxonomy" id="200615"/>
    <lineage>
        <taxon>Bacteria</taxon>
        <taxon>Pseudomonadati</taxon>
        <taxon>Pseudomonadota</taxon>
        <taxon>Alphaproteobacteria</taxon>
        <taxon>Hyphomicrobiales</taxon>
        <taxon>Nitrobacteraceae</taxon>
        <taxon>Rhodoplanes</taxon>
    </lineage>
</organism>
<evidence type="ECO:0000313" key="2">
    <source>
        <dbReference type="EMBL" id="MTW14822.1"/>
    </source>
</evidence>
<dbReference type="EMBL" id="WNKV01000001">
    <property type="protein sequence ID" value="MTW14822.1"/>
    <property type="molecule type" value="Genomic_DNA"/>
</dbReference>
<dbReference type="InterPro" id="IPR035437">
    <property type="entry name" value="SNase_OB-fold_sf"/>
</dbReference>
<feature type="domain" description="TNase-like" evidence="1">
    <location>
        <begin position="79"/>
        <end position="185"/>
    </location>
</feature>
<dbReference type="Proteomes" id="UP000438991">
    <property type="component" value="Unassembled WGS sequence"/>
</dbReference>
<dbReference type="AlphaFoldDB" id="A0A9X5AQ63"/>
<evidence type="ECO:0000313" key="3">
    <source>
        <dbReference type="Proteomes" id="UP000438991"/>
    </source>
</evidence>
<gene>
    <name evidence="2" type="ORF">GJ689_01140</name>
</gene>
<reference evidence="2 3" key="1">
    <citation type="submission" date="2019-11" db="EMBL/GenBank/DDBJ databases">
        <title>Whole-genome sequence of Rhodoplanes serenus DSM 18633, type strain.</title>
        <authorList>
            <person name="Kyndt J.A."/>
            <person name="Meyer T.E."/>
        </authorList>
    </citation>
    <scope>NUCLEOTIDE SEQUENCE [LARGE SCALE GENOMIC DNA]</scope>
    <source>
        <strain evidence="2 3">DSM 18633</strain>
    </source>
</reference>
<proteinExistence type="predicted"/>
<accession>A0A9X5AQ63</accession>
<evidence type="ECO:0000259" key="1">
    <source>
        <dbReference type="PROSITE" id="PS50830"/>
    </source>
</evidence>
<protein>
    <submittedName>
        <fullName evidence="2">Nuclease</fullName>
    </submittedName>
</protein>
<name>A0A9X5AQ63_9BRAD</name>
<dbReference type="PROSITE" id="PS50830">
    <property type="entry name" value="TNASE_3"/>
    <property type="match status" value="1"/>
</dbReference>
<dbReference type="Gene3D" id="2.40.50.90">
    <property type="match status" value="1"/>
</dbReference>
<dbReference type="Pfam" id="PF00565">
    <property type="entry name" value="SNase"/>
    <property type="match status" value="1"/>
</dbReference>
<dbReference type="SUPFAM" id="SSF50199">
    <property type="entry name" value="Staphylococcal nuclease"/>
    <property type="match status" value="1"/>
</dbReference>
<dbReference type="InterPro" id="IPR016071">
    <property type="entry name" value="Staphylococal_nuclease_OB-fold"/>
</dbReference>
<dbReference type="SMART" id="SM00318">
    <property type="entry name" value="SNc"/>
    <property type="match status" value="1"/>
</dbReference>